<feature type="modified residue" description="4-aspartylphosphate" evidence="2">
    <location>
        <position position="51"/>
    </location>
</feature>
<name>A0A919S8Y5_9ACTN</name>
<dbReference type="PANTHER" id="PTHR48111:SF36">
    <property type="entry name" value="TRANSCRIPTIONAL REGULATORY PROTEIN CUTR"/>
    <property type="match status" value="1"/>
</dbReference>
<proteinExistence type="predicted"/>
<keyword evidence="1 3" id="KW-0238">DNA-binding</keyword>
<dbReference type="GO" id="GO:0000976">
    <property type="term" value="F:transcription cis-regulatory region binding"/>
    <property type="evidence" value="ECO:0007669"/>
    <property type="project" value="TreeGrafter"/>
</dbReference>
<organism evidence="6 7">
    <name type="scientific">Winogradskya consettensis</name>
    <dbReference type="NCBI Taxonomy" id="113560"/>
    <lineage>
        <taxon>Bacteria</taxon>
        <taxon>Bacillati</taxon>
        <taxon>Actinomycetota</taxon>
        <taxon>Actinomycetes</taxon>
        <taxon>Micromonosporales</taxon>
        <taxon>Micromonosporaceae</taxon>
        <taxon>Winogradskya</taxon>
    </lineage>
</organism>
<dbReference type="SUPFAM" id="SSF52172">
    <property type="entry name" value="CheY-like"/>
    <property type="match status" value="1"/>
</dbReference>
<dbReference type="PROSITE" id="PS51755">
    <property type="entry name" value="OMPR_PHOB"/>
    <property type="match status" value="1"/>
</dbReference>
<feature type="DNA-binding region" description="OmpR/PhoB-type" evidence="3">
    <location>
        <begin position="124"/>
        <end position="219"/>
    </location>
</feature>
<sequence length="225" mass="24225">MRVLLIEANDILAARLVAALRAAGLAVDRSHDAADGEFKQTCTRYDTLIVDRRLPDGDGAAMTRALRGDGVRTPILLLSHRDDPAERIEGFAAGADDCVSAPFALAELAVRVRALCRRTGETRPAFVRSGDLSLDLSRRAVTLCGAPVSLSAKEFAVLELLATRADQVITRSELIECCWDEMADPRSNVVDAVVARLRRRLGRPGLIQSVHGVGFRLGPAESQAA</sequence>
<dbReference type="Pfam" id="PF00072">
    <property type="entry name" value="Response_reg"/>
    <property type="match status" value="1"/>
</dbReference>
<dbReference type="PROSITE" id="PS50110">
    <property type="entry name" value="RESPONSE_REGULATORY"/>
    <property type="match status" value="1"/>
</dbReference>
<evidence type="ECO:0000256" key="2">
    <source>
        <dbReference type="PROSITE-ProRule" id="PRU00169"/>
    </source>
</evidence>
<dbReference type="InterPro" id="IPR039420">
    <property type="entry name" value="WalR-like"/>
</dbReference>
<protein>
    <submittedName>
        <fullName evidence="6">DNA-binding response regulator</fullName>
    </submittedName>
</protein>
<dbReference type="InterPro" id="IPR036388">
    <property type="entry name" value="WH-like_DNA-bd_sf"/>
</dbReference>
<feature type="domain" description="Response regulatory" evidence="4">
    <location>
        <begin position="2"/>
        <end position="116"/>
    </location>
</feature>
<dbReference type="InterPro" id="IPR001789">
    <property type="entry name" value="Sig_transdc_resp-reg_receiver"/>
</dbReference>
<dbReference type="SMART" id="SM00448">
    <property type="entry name" value="REC"/>
    <property type="match status" value="1"/>
</dbReference>
<feature type="domain" description="OmpR/PhoB-type" evidence="5">
    <location>
        <begin position="124"/>
        <end position="219"/>
    </location>
</feature>
<dbReference type="GO" id="GO:0006355">
    <property type="term" value="P:regulation of DNA-templated transcription"/>
    <property type="evidence" value="ECO:0007669"/>
    <property type="project" value="InterPro"/>
</dbReference>
<dbReference type="Pfam" id="PF00486">
    <property type="entry name" value="Trans_reg_C"/>
    <property type="match status" value="1"/>
</dbReference>
<dbReference type="Gene3D" id="1.10.10.10">
    <property type="entry name" value="Winged helix-like DNA-binding domain superfamily/Winged helix DNA-binding domain"/>
    <property type="match status" value="1"/>
</dbReference>
<gene>
    <name evidence="6" type="ORF">Aco04nite_07780</name>
</gene>
<dbReference type="PANTHER" id="PTHR48111">
    <property type="entry name" value="REGULATOR OF RPOS"/>
    <property type="match status" value="1"/>
</dbReference>
<evidence type="ECO:0000256" key="3">
    <source>
        <dbReference type="PROSITE-ProRule" id="PRU01091"/>
    </source>
</evidence>
<dbReference type="Gene3D" id="3.40.50.2300">
    <property type="match status" value="1"/>
</dbReference>
<dbReference type="EMBL" id="BOQP01000004">
    <property type="protein sequence ID" value="GIM67781.1"/>
    <property type="molecule type" value="Genomic_DNA"/>
</dbReference>
<dbReference type="GO" id="GO:0032993">
    <property type="term" value="C:protein-DNA complex"/>
    <property type="evidence" value="ECO:0007669"/>
    <property type="project" value="TreeGrafter"/>
</dbReference>
<evidence type="ECO:0000259" key="4">
    <source>
        <dbReference type="PROSITE" id="PS50110"/>
    </source>
</evidence>
<dbReference type="CDD" id="cd00383">
    <property type="entry name" value="trans_reg_C"/>
    <property type="match status" value="1"/>
</dbReference>
<evidence type="ECO:0000259" key="5">
    <source>
        <dbReference type="PROSITE" id="PS51755"/>
    </source>
</evidence>
<keyword evidence="7" id="KW-1185">Reference proteome</keyword>
<evidence type="ECO:0000256" key="1">
    <source>
        <dbReference type="ARBA" id="ARBA00023125"/>
    </source>
</evidence>
<dbReference type="InterPro" id="IPR011006">
    <property type="entry name" value="CheY-like_superfamily"/>
</dbReference>
<dbReference type="GO" id="GO:0005829">
    <property type="term" value="C:cytosol"/>
    <property type="evidence" value="ECO:0007669"/>
    <property type="project" value="TreeGrafter"/>
</dbReference>
<dbReference type="SMART" id="SM00862">
    <property type="entry name" value="Trans_reg_C"/>
    <property type="match status" value="1"/>
</dbReference>
<dbReference type="RefSeq" id="WP_212995781.1">
    <property type="nucleotide sequence ID" value="NZ_BAAATW010000002.1"/>
</dbReference>
<evidence type="ECO:0000313" key="7">
    <source>
        <dbReference type="Proteomes" id="UP000680865"/>
    </source>
</evidence>
<dbReference type="GO" id="GO:0000156">
    <property type="term" value="F:phosphorelay response regulator activity"/>
    <property type="evidence" value="ECO:0007669"/>
    <property type="project" value="TreeGrafter"/>
</dbReference>
<evidence type="ECO:0000313" key="6">
    <source>
        <dbReference type="EMBL" id="GIM67781.1"/>
    </source>
</evidence>
<reference evidence="6" key="1">
    <citation type="submission" date="2021-03" db="EMBL/GenBank/DDBJ databases">
        <title>Whole genome shotgun sequence of Actinoplanes consettensis NBRC 14913.</title>
        <authorList>
            <person name="Komaki H."/>
            <person name="Tamura T."/>
        </authorList>
    </citation>
    <scope>NUCLEOTIDE SEQUENCE</scope>
    <source>
        <strain evidence="6">NBRC 14913</strain>
    </source>
</reference>
<keyword evidence="2" id="KW-0597">Phosphoprotein</keyword>
<dbReference type="Proteomes" id="UP000680865">
    <property type="component" value="Unassembled WGS sequence"/>
</dbReference>
<accession>A0A919S8Y5</accession>
<dbReference type="AlphaFoldDB" id="A0A919S8Y5"/>
<dbReference type="InterPro" id="IPR001867">
    <property type="entry name" value="OmpR/PhoB-type_DNA-bd"/>
</dbReference>
<comment type="caution">
    <text evidence="6">The sequence shown here is derived from an EMBL/GenBank/DDBJ whole genome shotgun (WGS) entry which is preliminary data.</text>
</comment>